<proteinExistence type="evidence at transcript level"/>
<accession>T1E957</accession>
<feature type="transmembrane region" description="Helical" evidence="1">
    <location>
        <begin position="5"/>
        <end position="25"/>
    </location>
</feature>
<sequence>MYIYIYIYVCVYVCVDVCVFVYLYQYLSLSLSPYMYNASFFLILLSKLAKHSSHTVLSGCAVIPVCPTVKPMDECPSTNNLPPIIITSTHHRTESTKHNTERKTPKSCPPFVVFDSV</sequence>
<keyword evidence="1" id="KW-0472">Membrane</keyword>
<keyword evidence="1" id="KW-0812">Transmembrane</keyword>
<dbReference type="EMBL" id="GAMD01002148">
    <property type="protein sequence ID" value="JAA99442.1"/>
    <property type="molecule type" value="mRNA"/>
</dbReference>
<protein>
    <submittedName>
        <fullName evidence="2">Uncharacterized protein</fullName>
    </submittedName>
</protein>
<dbReference type="AlphaFoldDB" id="T1E957"/>
<organism evidence="2">
    <name type="scientific">Anopheles aquasalis</name>
    <name type="common">Malaria mosquito</name>
    <dbReference type="NCBI Taxonomy" id="42839"/>
    <lineage>
        <taxon>Eukaryota</taxon>
        <taxon>Metazoa</taxon>
        <taxon>Ecdysozoa</taxon>
        <taxon>Arthropoda</taxon>
        <taxon>Hexapoda</taxon>
        <taxon>Insecta</taxon>
        <taxon>Pterygota</taxon>
        <taxon>Neoptera</taxon>
        <taxon>Endopterygota</taxon>
        <taxon>Diptera</taxon>
        <taxon>Nematocera</taxon>
        <taxon>Culicoidea</taxon>
        <taxon>Culicidae</taxon>
        <taxon>Anophelinae</taxon>
        <taxon>Anopheles</taxon>
    </lineage>
</organism>
<reference evidence="2" key="1">
    <citation type="submission" date="2013-07" db="EMBL/GenBank/DDBJ databases">
        <title>Transcriptome sequencing and developmental regulation of gene expression in Anopheles aquasalis.</title>
        <authorList>
            <consortium name="Brazilian Malaria Network (MCT/CNPq/MS/SCTIE/DECIT/PRONEX 555648/2009-5) and Research Network on Bioactive Molecules from Arthropod Vectors (NAP-MOBIARVE"/>
            <consortium name="University of Sao Paulo)"/>
            <person name="Marinotti O."/>
            <person name="Ribeiro J.M.C."/>
            <person name="Costa-da-Silva A.L."/>
            <person name="Silva M.C.P."/>
            <person name="Lopes A.R."/>
            <person name="Barros M.S."/>
            <person name="Sa-Nunes A."/>
            <person name="Konjin B.B."/>
            <person name="Carvalho E."/>
            <person name="Suesdek L."/>
            <person name="Silva-Neto M.A.C."/>
            <person name="Capurro M.L."/>
        </authorList>
    </citation>
    <scope>NUCLEOTIDE SEQUENCE</scope>
    <source>
        <tissue evidence="2">Whole body</tissue>
    </source>
</reference>
<evidence type="ECO:0000256" key="1">
    <source>
        <dbReference type="SAM" id="Phobius"/>
    </source>
</evidence>
<keyword evidence="1" id="KW-1133">Transmembrane helix</keyword>
<evidence type="ECO:0000313" key="2">
    <source>
        <dbReference type="EMBL" id="JAA99442.1"/>
    </source>
</evidence>
<name>T1E957_ANOAQ</name>